<evidence type="ECO:0000313" key="5">
    <source>
        <dbReference type="Proteomes" id="UP000584663"/>
    </source>
</evidence>
<evidence type="ECO:0000256" key="1">
    <source>
        <dbReference type="PROSITE-ProRule" id="PRU00169"/>
    </source>
</evidence>
<sequence>MAERTLSGCHILVAEDEFLIADDLRIELGEADAVVVGPVGTLREALEMARSERRIDGAILDVNLGGDLAYPVADILIERRIPLIFTTGYDGGALPTRFATVARCEKPTTITRIAQAIGRVIHRE</sequence>
<dbReference type="SUPFAM" id="SSF52172">
    <property type="entry name" value="CheY-like"/>
    <property type="match status" value="1"/>
</dbReference>
<reference evidence="3 5" key="1">
    <citation type="submission" date="2020-08" db="EMBL/GenBank/DDBJ databases">
        <title>Genomic Encyclopedia of Type Strains, Phase IV (KMG-IV): sequencing the most valuable type-strain genomes for metagenomic binning, comparative biology and taxonomic classification.</title>
        <authorList>
            <person name="Goeker M."/>
        </authorList>
    </citation>
    <scope>NUCLEOTIDE SEQUENCE [LARGE SCALE GENOMIC DNA]</scope>
    <source>
        <strain evidence="3 5">DSM 14562</strain>
    </source>
</reference>
<dbReference type="EMBL" id="JAFHKU010000107">
    <property type="protein sequence ID" value="MBN3557131.1"/>
    <property type="molecule type" value="Genomic_DNA"/>
</dbReference>
<keyword evidence="1" id="KW-0597">Phosphoprotein</keyword>
<dbReference type="InterPro" id="IPR001789">
    <property type="entry name" value="Sig_transdc_resp-reg_receiver"/>
</dbReference>
<evidence type="ECO:0000313" key="6">
    <source>
        <dbReference type="Proteomes" id="UP000704529"/>
    </source>
</evidence>
<feature type="modified residue" description="4-aspartylphosphate" evidence="1">
    <location>
        <position position="61"/>
    </location>
</feature>
<reference evidence="4" key="2">
    <citation type="submission" date="2021-01" db="EMBL/GenBank/DDBJ databases">
        <title>Genome Sequencing of Type Strains.</title>
        <authorList>
            <person name="Lemaire J.F."/>
            <person name="Inderbitzin P."/>
            <person name="Collins S.B."/>
            <person name="Wespe N."/>
            <person name="Knight-Connoni V."/>
        </authorList>
    </citation>
    <scope>NUCLEOTIDE SEQUENCE</scope>
    <source>
        <strain evidence="4">DSM 14562</strain>
    </source>
</reference>
<dbReference type="RefSeq" id="WP_184106580.1">
    <property type="nucleotide sequence ID" value="NZ_JACHNX010000022.1"/>
</dbReference>
<gene>
    <name evidence="3" type="ORF">GGQ89_003476</name>
    <name evidence="4" type="ORF">JYA60_02655</name>
</gene>
<name>A0AA40ZYZ4_9SPHN</name>
<dbReference type="SMART" id="SM00448">
    <property type="entry name" value="REC"/>
    <property type="match status" value="1"/>
</dbReference>
<dbReference type="GO" id="GO:0000160">
    <property type="term" value="P:phosphorelay signal transduction system"/>
    <property type="evidence" value="ECO:0007669"/>
    <property type="project" value="InterPro"/>
</dbReference>
<dbReference type="AlphaFoldDB" id="A0AA40ZYZ4"/>
<dbReference type="EMBL" id="JACHNX010000022">
    <property type="protein sequence ID" value="MBB4611230.1"/>
    <property type="molecule type" value="Genomic_DNA"/>
</dbReference>
<organism evidence="4 6">
    <name type="scientific">Sphingomonas yabuuchiae</name>
    <dbReference type="NCBI Taxonomy" id="172044"/>
    <lineage>
        <taxon>Bacteria</taxon>
        <taxon>Pseudomonadati</taxon>
        <taxon>Pseudomonadota</taxon>
        <taxon>Alphaproteobacteria</taxon>
        <taxon>Sphingomonadales</taxon>
        <taxon>Sphingomonadaceae</taxon>
        <taxon>Sphingomonas</taxon>
    </lineage>
</organism>
<dbReference type="InterPro" id="IPR011006">
    <property type="entry name" value="CheY-like_superfamily"/>
</dbReference>
<feature type="domain" description="Response regulatory" evidence="2">
    <location>
        <begin position="10"/>
        <end position="121"/>
    </location>
</feature>
<dbReference type="Gene3D" id="3.40.50.2300">
    <property type="match status" value="1"/>
</dbReference>
<dbReference type="Proteomes" id="UP000704529">
    <property type="component" value="Unassembled WGS sequence"/>
</dbReference>
<proteinExistence type="predicted"/>
<dbReference type="Proteomes" id="UP000584663">
    <property type="component" value="Unassembled WGS sequence"/>
</dbReference>
<evidence type="ECO:0000259" key="2">
    <source>
        <dbReference type="PROSITE" id="PS50110"/>
    </source>
</evidence>
<protein>
    <submittedName>
        <fullName evidence="3">CheY-like chemotaxis protein</fullName>
    </submittedName>
    <submittedName>
        <fullName evidence="4">Response regulator</fullName>
    </submittedName>
</protein>
<keyword evidence="5" id="KW-1185">Reference proteome</keyword>
<dbReference type="PROSITE" id="PS50110">
    <property type="entry name" value="RESPONSE_REGULATORY"/>
    <property type="match status" value="1"/>
</dbReference>
<comment type="caution">
    <text evidence="4">The sequence shown here is derived from an EMBL/GenBank/DDBJ whole genome shotgun (WGS) entry which is preliminary data.</text>
</comment>
<evidence type="ECO:0000313" key="3">
    <source>
        <dbReference type="EMBL" id="MBB4611230.1"/>
    </source>
</evidence>
<evidence type="ECO:0000313" key="4">
    <source>
        <dbReference type="EMBL" id="MBN3557131.1"/>
    </source>
</evidence>
<accession>A0AA40ZYZ4</accession>